<dbReference type="InterPro" id="IPR007553">
    <property type="entry name" value="2-thiour_desulf"/>
</dbReference>
<dbReference type="PROSITE" id="PS51257">
    <property type="entry name" value="PROKAR_LIPOPROTEIN"/>
    <property type="match status" value="1"/>
</dbReference>
<accession>A0A238ZA14</accession>
<dbReference type="Pfam" id="PF04463">
    <property type="entry name" value="2-thiour_desulf"/>
    <property type="match status" value="1"/>
</dbReference>
<reference evidence="2" key="1">
    <citation type="submission" date="2017-06" db="EMBL/GenBank/DDBJ databases">
        <authorList>
            <person name="Varghese N."/>
            <person name="Submissions S."/>
        </authorList>
    </citation>
    <scope>NUCLEOTIDE SEQUENCE [LARGE SCALE GENOMIC DNA]</scope>
    <source>
        <strain evidence="2">DSM 15668</strain>
    </source>
</reference>
<evidence type="ECO:0000313" key="2">
    <source>
        <dbReference type="Proteomes" id="UP000198405"/>
    </source>
</evidence>
<protein>
    <submittedName>
        <fullName evidence="1">Uncharacterized conserved protein YbbK, DUF523 family</fullName>
    </submittedName>
</protein>
<dbReference type="PANTHER" id="PTHR30087:SF1">
    <property type="entry name" value="HYPOTHETICAL CYTOSOLIC PROTEIN"/>
    <property type="match status" value="1"/>
</dbReference>
<keyword evidence="2" id="KW-1185">Reference proteome</keyword>
<organism evidence="1 2">
    <name type="scientific">Desulfurobacterium atlanticum</name>
    <dbReference type="NCBI Taxonomy" id="240169"/>
    <lineage>
        <taxon>Bacteria</taxon>
        <taxon>Pseudomonadati</taxon>
        <taxon>Aquificota</taxon>
        <taxon>Aquificia</taxon>
        <taxon>Desulfurobacteriales</taxon>
        <taxon>Desulfurobacteriaceae</taxon>
        <taxon>Desulfurobacterium</taxon>
    </lineage>
</organism>
<dbReference type="AlphaFoldDB" id="A0A238ZA14"/>
<evidence type="ECO:0000313" key="1">
    <source>
        <dbReference type="EMBL" id="SNR79922.1"/>
    </source>
</evidence>
<dbReference type="Proteomes" id="UP000198405">
    <property type="component" value="Unassembled WGS sequence"/>
</dbReference>
<name>A0A238ZA14_9BACT</name>
<dbReference type="PANTHER" id="PTHR30087">
    <property type="entry name" value="INNER MEMBRANE PROTEIN"/>
    <property type="match status" value="1"/>
</dbReference>
<proteinExistence type="predicted"/>
<gene>
    <name evidence="1" type="ORF">SAMN06265340_10747</name>
</gene>
<dbReference type="EMBL" id="FZOB01000007">
    <property type="protein sequence ID" value="SNR79922.1"/>
    <property type="molecule type" value="Genomic_DNA"/>
</dbReference>
<sequence length="164" mass="18089">MMDRVIVVSACLLGVGCRYDGRKNLCKEVVALKDSFFLLPVCPEQLGGLPTPRPPAKIYGGDGFSVIEGEGRVLTVERKIDVTSEFLKGAVESVKLADIYKEKVVCVILKERSPSCGVKTIYNFNSDTLKQGKGVAAALFIRNGYKVISSEELEKIKKLKREFK</sequence>